<evidence type="ECO:0000256" key="4">
    <source>
        <dbReference type="ARBA" id="ARBA00022692"/>
    </source>
</evidence>
<feature type="transmembrane region" description="Helical" evidence="7">
    <location>
        <begin position="251"/>
        <end position="272"/>
    </location>
</feature>
<dbReference type="PANTHER" id="PTHR30589:SF0">
    <property type="entry name" value="PHOSPHATIDYLGLYCEROL--PROLIPOPROTEIN DIACYLGLYCERYL TRANSFERASE"/>
    <property type="match status" value="1"/>
</dbReference>
<reference evidence="9" key="1">
    <citation type="journal article" date="2019" name="Int. J. Syst. Evol. Microbiol.">
        <title>The Global Catalogue of Microorganisms (GCM) 10K type strain sequencing project: providing services to taxonomists for standard genome sequencing and annotation.</title>
        <authorList>
            <consortium name="The Broad Institute Genomics Platform"/>
            <consortium name="The Broad Institute Genome Sequencing Center for Infectious Disease"/>
            <person name="Wu L."/>
            <person name="Ma J."/>
        </authorList>
    </citation>
    <scope>NUCLEOTIDE SEQUENCE [LARGE SCALE GENOMIC DNA]</scope>
    <source>
        <strain evidence="9">CGMCC 1.16305</strain>
    </source>
</reference>
<comment type="catalytic activity">
    <reaction evidence="7">
        <text>L-cysteinyl-[prolipoprotein] + a 1,2-diacyl-sn-glycero-3-phospho-(1'-sn-glycerol) = an S-1,2-diacyl-sn-glyceryl-L-cysteinyl-[prolipoprotein] + sn-glycerol 1-phosphate + H(+)</text>
        <dbReference type="Rhea" id="RHEA:56712"/>
        <dbReference type="Rhea" id="RHEA-COMP:14679"/>
        <dbReference type="Rhea" id="RHEA-COMP:14680"/>
        <dbReference type="ChEBI" id="CHEBI:15378"/>
        <dbReference type="ChEBI" id="CHEBI:29950"/>
        <dbReference type="ChEBI" id="CHEBI:57685"/>
        <dbReference type="ChEBI" id="CHEBI:64716"/>
        <dbReference type="ChEBI" id="CHEBI:140658"/>
        <dbReference type="EC" id="2.5.1.145"/>
    </reaction>
</comment>
<feature type="transmembrane region" description="Helical" evidence="7">
    <location>
        <begin position="190"/>
        <end position="212"/>
    </location>
</feature>
<evidence type="ECO:0000256" key="1">
    <source>
        <dbReference type="ARBA" id="ARBA00007150"/>
    </source>
</evidence>
<evidence type="ECO:0000313" key="9">
    <source>
        <dbReference type="Proteomes" id="UP001596505"/>
    </source>
</evidence>
<feature type="transmembrane region" description="Helical" evidence="7">
    <location>
        <begin position="67"/>
        <end position="89"/>
    </location>
</feature>
<dbReference type="RefSeq" id="WP_380964061.1">
    <property type="nucleotide sequence ID" value="NZ_JBHTCO010000004.1"/>
</dbReference>
<comment type="caution">
    <text evidence="8">The sequence shown here is derived from an EMBL/GenBank/DDBJ whole genome shotgun (WGS) entry which is preliminary data.</text>
</comment>
<comment type="similarity">
    <text evidence="1 7">Belongs to the Lgt family.</text>
</comment>
<dbReference type="Proteomes" id="UP001596505">
    <property type="component" value="Unassembled WGS sequence"/>
</dbReference>
<evidence type="ECO:0000313" key="8">
    <source>
        <dbReference type="EMBL" id="MFC7392206.1"/>
    </source>
</evidence>
<dbReference type="NCBIfam" id="TIGR00544">
    <property type="entry name" value="lgt"/>
    <property type="match status" value="1"/>
</dbReference>
<dbReference type="EMBL" id="JBHTCO010000004">
    <property type="protein sequence ID" value="MFC7392206.1"/>
    <property type="molecule type" value="Genomic_DNA"/>
</dbReference>
<feature type="transmembrane region" description="Helical" evidence="7">
    <location>
        <begin position="33"/>
        <end position="55"/>
    </location>
</feature>
<dbReference type="EC" id="2.5.1.145" evidence="7"/>
<dbReference type="GO" id="GO:0008961">
    <property type="term" value="F:phosphatidylglycerol-prolipoprotein diacylglyceryl transferase activity"/>
    <property type="evidence" value="ECO:0007669"/>
    <property type="project" value="UniProtKB-EC"/>
</dbReference>
<evidence type="ECO:0000256" key="3">
    <source>
        <dbReference type="ARBA" id="ARBA00022679"/>
    </source>
</evidence>
<organism evidence="8 9">
    <name type="scientific">Scopulibacillus cellulosilyticus</name>
    <dbReference type="NCBI Taxonomy" id="2665665"/>
    <lineage>
        <taxon>Bacteria</taxon>
        <taxon>Bacillati</taxon>
        <taxon>Bacillota</taxon>
        <taxon>Bacilli</taxon>
        <taxon>Bacillales</taxon>
        <taxon>Sporolactobacillaceae</taxon>
        <taxon>Scopulibacillus</taxon>
    </lineage>
</organism>
<dbReference type="PANTHER" id="PTHR30589">
    <property type="entry name" value="PROLIPOPROTEIN DIACYLGLYCERYL TRANSFERASE"/>
    <property type="match status" value="1"/>
</dbReference>
<keyword evidence="9" id="KW-1185">Reference proteome</keyword>
<sequence length="287" mass="32877">MSVITEKIEIRLIENWSVKNMHKDLFTVFGYTVQTHAVISIIAIIIGYGVALGLTYKTIYYKHIQDFIFYAIIGAIIGARLWHVFVFQWPYYSHHLLDIFAVWQGGISIEGAIAGGIIALIIYTYRHKLNFWEMADYLAPAMILGQAIGRVACYFAGDAFGRPTHADFGTVFPKGTVAYSYYGSQPLWPAIAWEIQGDTFIFSILLIIFLLARKRLPQGMIFAFYVFMYDVERFILEFFRGDSPRYNGLTGGQWSAIVLTIISIILMIYLYVRYRGKSEIKKQESAE</sequence>
<keyword evidence="4 7" id="KW-0812">Transmembrane</keyword>
<comment type="pathway">
    <text evidence="7">Protein modification; lipoprotein biosynthesis (diacylglyceryl transfer).</text>
</comment>
<evidence type="ECO:0000256" key="6">
    <source>
        <dbReference type="ARBA" id="ARBA00023136"/>
    </source>
</evidence>
<evidence type="ECO:0000256" key="7">
    <source>
        <dbReference type="HAMAP-Rule" id="MF_01147"/>
    </source>
</evidence>
<protein>
    <recommendedName>
        <fullName evidence="7">Phosphatidylglycerol--prolipoprotein diacylglyceryl transferase</fullName>
        <ecNumber evidence="7">2.5.1.145</ecNumber>
    </recommendedName>
</protein>
<accession>A0ABW2PY98</accession>
<dbReference type="Pfam" id="PF01790">
    <property type="entry name" value="LGT"/>
    <property type="match status" value="1"/>
</dbReference>
<feature type="transmembrane region" description="Helical" evidence="7">
    <location>
        <begin position="219"/>
        <end position="239"/>
    </location>
</feature>
<proteinExistence type="inferred from homology"/>
<evidence type="ECO:0000256" key="2">
    <source>
        <dbReference type="ARBA" id="ARBA00022475"/>
    </source>
</evidence>
<name>A0ABW2PY98_9BACL</name>
<feature type="binding site" evidence="7">
    <location>
        <position position="150"/>
    </location>
    <ligand>
        <name>a 1,2-diacyl-sn-glycero-3-phospho-(1'-sn-glycerol)</name>
        <dbReference type="ChEBI" id="CHEBI:64716"/>
    </ligand>
</feature>
<keyword evidence="3 7" id="KW-0808">Transferase</keyword>
<dbReference type="InterPro" id="IPR001640">
    <property type="entry name" value="Lgt"/>
</dbReference>
<keyword evidence="5 7" id="KW-1133">Transmembrane helix</keyword>
<keyword evidence="2 7" id="KW-1003">Cell membrane</keyword>
<evidence type="ECO:0000256" key="5">
    <source>
        <dbReference type="ARBA" id="ARBA00022989"/>
    </source>
</evidence>
<feature type="transmembrane region" description="Helical" evidence="7">
    <location>
        <begin position="101"/>
        <end position="125"/>
    </location>
</feature>
<feature type="transmembrane region" description="Helical" evidence="7">
    <location>
        <begin position="137"/>
        <end position="157"/>
    </location>
</feature>
<keyword evidence="6 7" id="KW-0472">Membrane</keyword>
<comment type="subcellular location">
    <subcellularLocation>
        <location evidence="7">Cell membrane</location>
        <topology evidence="7">Multi-pass membrane protein</topology>
    </subcellularLocation>
</comment>
<comment type="function">
    <text evidence="7">Catalyzes the transfer of the diacylglyceryl group from phosphatidylglycerol to the sulfhydryl group of the N-terminal cysteine of a prolipoprotein, the first step in the formation of mature lipoproteins.</text>
</comment>
<gene>
    <name evidence="7 8" type="primary">lgt</name>
    <name evidence="8" type="ORF">ACFQRG_04355</name>
</gene>
<dbReference type="HAMAP" id="MF_01147">
    <property type="entry name" value="Lgt"/>
    <property type="match status" value="1"/>
</dbReference>